<dbReference type="RefSeq" id="WP_161483780.1">
    <property type="nucleotide sequence ID" value="NZ_WXEW01000012.1"/>
</dbReference>
<keyword evidence="2" id="KW-0472">Membrane</keyword>
<organism evidence="3 4">
    <name type="scientific">Herbidospora solisilvae</name>
    <dbReference type="NCBI Taxonomy" id="2696284"/>
    <lineage>
        <taxon>Bacteria</taxon>
        <taxon>Bacillati</taxon>
        <taxon>Actinomycetota</taxon>
        <taxon>Actinomycetes</taxon>
        <taxon>Streptosporangiales</taxon>
        <taxon>Streptosporangiaceae</taxon>
        <taxon>Herbidospora</taxon>
    </lineage>
</organism>
<dbReference type="AlphaFoldDB" id="A0A7C9NBS5"/>
<evidence type="ECO:0000256" key="2">
    <source>
        <dbReference type="SAM" id="Phobius"/>
    </source>
</evidence>
<evidence type="ECO:0000313" key="4">
    <source>
        <dbReference type="Proteomes" id="UP000479526"/>
    </source>
</evidence>
<reference evidence="3 4" key="1">
    <citation type="submission" date="2020-01" db="EMBL/GenBank/DDBJ databases">
        <title>Herbidospora sp. NEAU-GS84 nov., a novel actinomycete isolated from soil.</title>
        <authorList>
            <person name="Han L."/>
        </authorList>
    </citation>
    <scope>NUCLEOTIDE SEQUENCE [LARGE SCALE GENOMIC DNA]</scope>
    <source>
        <strain evidence="3 4">NEAU-GS84</strain>
    </source>
</reference>
<dbReference type="EMBL" id="WXEW01000012">
    <property type="protein sequence ID" value="NAS26793.1"/>
    <property type="molecule type" value="Genomic_DNA"/>
</dbReference>
<feature type="transmembrane region" description="Helical" evidence="2">
    <location>
        <begin position="25"/>
        <end position="44"/>
    </location>
</feature>
<evidence type="ECO:0000256" key="1">
    <source>
        <dbReference type="SAM" id="MobiDB-lite"/>
    </source>
</evidence>
<proteinExistence type="predicted"/>
<gene>
    <name evidence="3" type="ORF">GT755_34615</name>
</gene>
<name>A0A7C9NBS5_9ACTN</name>
<comment type="caution">
    <text evidence="3">The sequence shown here is derived from an EMBL/GenBank/DDBJ whole genome shotgun (WGS) entry which is preliminary data.</text>
</comment>
<keyword evidence="2" id="KW-0812">Transmembrane</keyword>
<sequence length="225" mass="23409">MPSKTARSARPLPVQEKPGPGRSRYAIGLVAAILVAGSLGYLFGTPDATENSVAEMRAAEMKRDAQQVTELTSTARTTVAEVTKVMVGLGEALPPGGALAARTPSEAEIGEWQKVMKQAVDRHAATPSGTTATNVARGGFRSAVDGMALAVDTYAYCRKVSTDVRAGCLEVARRQRTAGVMAWSVAATQLDAINVDAGHGHQHVYLTSTPGEGAMMADGVPEGTN</sequence>
<protein>
    <submittedName>
        <fullName evidence="3">Uncharacterized protein</fullName>
    </submittedName>
</protein>
<dbReference type="Proteomes" id="UP000479526">
    <property type="component" value="Unassembled WGS sequence"/>
</dbReference>
<feature type="region of interest" description="Disordered" evidence="1">
    <location>
        <begin position="1"/>
        <end position="21"/>
    </location>
</feature>
<keyword evidence="2" id="KW-1133">Transmembrane helix</keyword>
<evidence type="ECO:0000313" key="3">
    <source>
        <dbReference type="EMBL" id="NAS26793.1"/>
    </source>
</evidence>
<accession>A0A7C9NBS5</accession>
<keyword evidence="4" id="KW-1185">Reference proteome</keyword>